<keyword evidence="1" id="KW-0812">Transmembrane</keyword>
<dbReference type="AlphaFoldDB" id="A0A6C0G4K1"/>
<dbReference type="Proteomes" id="UP000476064">
    <property type="component" value="Chromosome"/>
</dbReference>
<dbReference type="KEGG" id="plyc:GXP70_18285"/>
<gene>
    <name evidence="2" type="ORF">GXP70_18285</name>
</gene>
<accession>A0A6C0G4K1</accession>
<evidence type="ECO:0000256" key="1">
    <source>
        <dbReference type="SAM" id="Phobius"/>
    </source>
</evidence>
<keyword evidence="1" id="KW-0472">Membrane</keyword>
<name>A0A6C0G4K1_9BACL</name>
<protein>
    <submittedName>
        <fullName evidence="2">Uncharacterized protein</fullName>
    </submittedName>
</protein>
<evidence type="ECO:0000313" key="3">
    <source>
        <dbReference type="Proteomes" id="UP000476064"/>
    </source>
</evidence>
<feature type="transmembrane region" description="Helical" evidence="1">
    <location>
        <begin position="27"/>
        <end position="48"/>
    </location>
</feature>
<sequence length="49" mass="5275">MRIKINGKDIDPGDRVTFESSDYPDSLALVIALIGLGIIFWIASGGLLL</sequence>
<keyword evidence="1" id="KW-1133">Transmembrane helix</keyword>
<reference evidence="2 3" key="1">
    <citation type="submission" date="2020-01" db="EMBL/GenBank/DDBJ databases">
        <title>Paenibacillus sp. nov., isolated from tomato rhizosphere.</title>
        <authorList>
            <person name="Weon H.-Y."/>
            <person name="Lee S.A."/>
        </authorList>
    </citation>
    <scope>NUCLEOTIDE SEQUENCE [LARGE SCALE GENOMIC DNA]</scope>
    <source>
        <strain evidence="2 3">12200R-189</strain>
    </source>
</reference>
<keyword evidence="3" id="KW-1185">Reference proteome</keyword>
<dbReference type="RefSeq" id="WP_162358169.1">
    <property type="nucleotide sequence ID" value="NZ_CP048209.1"/>
</dbReference>
<evidence type="ECO:0000313" key="2">
    <source>
        <dbReference type="EMBL" id="QHT61730.1"/>
    </source>
</evidence>
<dbReference type="EMBL" id="CP048209">
    <property type="protein sequence ID" value="QHT61730.1"/>
    <property type="molecule type" value="Genomic_DNA"/>
</dbReference>
<proteinExistence type="predicted"/>
<organism evidence="2 3">
    <name type="scientific">Paenibacillus lycopersici</name>
    <dbReference type="NCBI Taxonomy" id="2704462"/>
    <lineage>
        <taxon>Bacteria</taxon>
        <taxon>Bacillati</taxon>
        <taxon>Bacillota</taxon>
        <taxon>Bacilli</taxon>
        <taxon>Bacillales</taxon>
        <taxon>Paenibacillaceae</taxon>
        <taxon>Paenibacillus</taxon>
    </lineage>
</organism>